<protein>
    <submittedName>
        <fullName evidence="2">Uncharacterized protein</fullName>
    </submittedName>
</protein>
<keyword evidence="1" id="KW-1133">Transmembrane helix</keyword>
<keyword evidence="3" id="KW-1185">Reference proteome</keyword>
<dbReference type="Proteomes" id="UP000326994">
    <property type="component" value="Unassembled WGS sequence"/>
</dbReference>
<proteinExistence type="predicted"/>
<name>A0A5J4FZG2_9FLAO</name>
<evidence type="ECO:0000313" key="3">
    <source>
        <dbReference type="Proteomes" id="UP000326994"/>
    </source>
</evidence>
<keyword evidence="1" id="KW-0812">Transmembrane</keyword>
<keyword evidence="1" id="KW-0472">Membrane</keyword>
<comment type="caution">
    <text evidence="2">The sequence shown here is derived from an EMBL/GenBank/DDBJ whole genome shotgun (WGS) entry which is preliminary data.</text>
</comment>
<gene>
    <name evidence="2" type="ORF">ULMS_05990</name>
</gene>
<organism evidence="2 3">
    <name type="scientific">Patiriisocius marinistellae</name>
    <dbReference type="NCBI Taxonomy" id="2494560"/>
    <lineage>
        <taxon>Bacteria</taxon>
        <taxon>Pseudomonadati</taxon>
        <taxon>Bacteroidota</taxon>
        <taxon>Flavobacteriia</taxon>
        <taxon>Flavobacteriales</taxon>
        <taxon>Flavobacteriaceae</taxon>
        <taxon>Patiriisocius</taxon>
    </lineage>
</organism>
<evidence type="ECO:0000256" key="1">
    <source>
        <dbReference type="SAM" id="Phobius"/>
    </source>
</evidence>
<reference evidence="2 3" key="1">
    <citation type="submission" date="2019-08" db="EMBL/GenBank/DDBJ databases">
        <title>Ulvibacter marinistellae sp. nov., isolated from a starfish, Patiria pectinifera.</title>
        <authorList>
            <person name="Kawano K."/>
            <person name="Ushijima N."/>
            <person name="Kihara M."/>
            <person name="Itoh H."/>
        </authorList>
    </citation>
    <scope>NUCLEOTIDE SEQUENCE [LARGE SCALE GENOMIC DNA]</scope>
    <source>
        <strain evidence="2 3">KK4</strain>
    </source>
</reference>
<dbReference type="AlphaFoldDB" id="A0A5J4FZG2"/>
<sequence length="62" mass="6971">MCSSEWFALFFSPTILIQKPLAIINTKKVGAIIIVVFIIIVSLIYGSKRIFYGEVEYDAATK</sequence>
<accession>A0A5J4FZG2</accession>
<feature type="transmembrane region" description="Helical" evidence="1">
    <location>
        <begin position="29"/>
        <end position="46"/>
    </location>
</feature>
<dbReference type="EMBL" id="BKCF01000001">
    <property type="protein sequence ID" value="GEQ85091.1"/>
    <property type="molecule type" value="Genomic_DNA"/>
</dbReference>
<evidence type="ECO:0000313" key="2">
    <source>
        <dbReference type="EMBL" id="GEQ85091.1"/>
    </source>
</evidence>